<dbReference type="InterPro" id="IPR032875">
    <property type="entry name" value="Succ_CoA_lig_flav_dom"/>
</dbReference>
<reference evidence="8 9" key="1">
    <citation type="journal article" date="2016" name="Front. Microbiol.">
        <title>Fuerstia marisgermanicae gen. nov., sp. nov., an Unusual Member of the Phylum Planctomycetes from the German Wadden Sea.</title>
        <authorList>
            <person name="Kohn T."/>
            <person name="Heuer A."/>
            <person name="Jogler M."/>
            <person name="Vollmers J."/>
            <person name="Boedeker C."/>
            <person name="Bunk B."/>
            <person name="Rast P."/>
            <person name="Borchert D."/>
            <person name="Glockner I."/>
            <person name="Freese H.M."/>
            <person name="Klenk H.P."/>
            <person name="Overmann J."/>
            <person name="Kaster A.K."/>
            <person name="Rohde M."/>
            <person name="Wiegand S."/>
            <person name="Jogler C."/>
        </authorList>
    </citation>
    <scope>NUCLEOTIDE SEQUENCE [LARGE SCALE GENOMIC DNA]</scope>
    <source>
        <strain evidence="8 9">NH11</strain>
    </source>
</reference>
<evidence type="ECO:0000256" key="4">
    <source>
        <dbReference type="ARBA" id="ARBA00060888"/>
    </source>
</evidence>
<dbReference type="PROSITE" id="PS50975">
    <property type="entry name" value="ATP_GRASP"/>
    <property type="match status" value="1"/>
</dbReference>
<dbReference type="GO" id="GO:0043758">
    <property type="term" value="F:acetate-CoA ligase (ADP-forming) activity"/>
    <property type="evidence" value="ECO:0007669"/>
    <property type="project" value="InterPro"/>
</dbReference>
<feature type="domain" description="ATP-grasp" evidence="6">
    <location>
        <begin position="509"/>
        <end position="545"/>
    </location>
</feature>
<dbReference type="InterPro" id="IPR043938">
    <property type="entry name" value="Ligase_CoA_dom"/>
</dbReference>
<gene>
    <name evidence="8" type="primary">sucD_2</name>
    <name evidence="8" type="ORF">Fuma_04591</name>
</gene>
<dbReference type="Proteomes" id="UP000187735">
    <property type="component" value="Chromosome"/>
</dbReference>
<dbReference type="InterPro" id="IPR000182">
    <property type="entry name" value="GNAT_dom"/>
</dbReference>
<dbReference type="Pfam" id="PF13549">
    <property type="entry name" value="ATP-grasp_5"/>
    <property type="match status" value="1"/>
</dbReference>
<dbReference type="PROSITE" id="PS51186">
    <property type="entry name" value="GNAT"/>
    <property type="match status" value="1"/>
</dbReference>
<dbReference type="Pfam" id="PF19045">
    <property type="entry name" value="Ligase_CoA_2"/>
    <property type="match status" value="1"/>
</dbReference>
<protein>
    <submittedName>
        <fullName evidence="8">Succinyl-CoA ligase [ADP-forming] subunit alpha</fullName>
        <ecNumber evidence="8">6.2.1.5</ecNumber>
    </submittedName>
</protein>
<keyword evidence="9" id="KW-1185">Reference proteome</keyword>
<evidence type="ECO:0000256" key="1">
    <source>
        <dbReference type="ARBA" id="ARBA00022598"/>
    </source>
</evidence>
<dbReference type="Gene3D" id="3.40.50.720">
    <property type="entry name" value="NAD(P)-binding Rossmann-like Domain"/>
    <property type="match status" value="1"/>
</dbReference>
<dbReference type="PANTHER" id="PTHR43334:SF1">
    <property type="entry name" value="3-HYDROXYPROPIONATE--COA LIGASE [ADP-FORMING]"/>
    <property type="match status" value="1"/>
</dbReference>
<evidence type="ECO:0000256" key="3">
    <source>
        <dbReference type="ARBA" id="ARBA00022840"/>
    </source>
</evidence>
<dbReference type="KEGG" id="fmr:Fuma_04591"/>
<dbReference type="GO" id="GO:0004775">
    <property type="term" value="F:succinate-CoA ligase (ADP-forming) activity"/>
    <property type="evidence" value="ECO:0007669"/>
    <property type="project" value="UniProtKB-EC"/>
</dbReference>
<dbReference type="CDD" id="cd04301">
    <property type="entry name" value="NAT_SF"/>
    <property type="match status" value="1"/>
</dbReference>
<dbReference type="Pfam" id="PF00583">
    <property type="entry name" value="Acetyltransf_1"/>
    <property type="match status" value="1"/>
</dbReference>
<proteinExistence type="inferred from homology"/>
<evidence type="ECO:0000313" key="9">
    <source>
        <dbReference type="Proteomes" id="UP000187735"/>
    </source>
</evidence>
<name>A0A1P8WLL2_9PLAN</name>
<dbReference type="GO" id="GO:0016747">
    <property type="term" value="F:acyltransferase activity, transferring groups other than amino-acyl groups"/>
    <property type="evidence" value="ECO:0007669"/>
    <property type="project" value="InterPro"/>
</dbReference>
<dbReference type="EMBL" id="CP017641">
    <property type="protein sequence ID" value="APZ94940.1"/>
    <property type="molecule type" value="Genomic_DNA"/>
</dbReference>
<dbReference type="Pfam" id="PF13607">
    <property type="entry name" value="Succ_CoA_lig"/>
    <property type="match status" value="1"/>
</dbReference>
<dbReference type="InterPro" id="IPR051538">
    <property type="entry name" value="Acyl-CoA_Synth/Transferase"/>
</dbReference>
<dbReference type="EC" id="6.2.1.5" evidence="8"/>
<dbReference type="InterPro" id="IPR036291">
    <property type="entry name" value="NAD(P)-bd_dom_sf"/>
</dbReference>
<dbReference type="Gene3D" id="3.30.470.20">
    <property type="entry name" value="ATP-grasp fold, B domain"/>
    <property type="match status" value="1"/>
</dbReference>
<dbReference type="GO" id="GO:0005524">
    <property type="term" value="F:ATP binding"/>
    <property type="evidence" value="ECO:0007669"/>
    <property type="project" value="UniProtKB-UniRule"/>
</dbReference>
<dbReference type="STRING" id="1891926.Fuma_04591"/>
<evidence type="ECO:0000313" key="8">
    <source>
        <dbReference type="EMBL" id="APZ94940.1"/>
    </source>
</evidence>
<dbReference type="SUPFAM" id="SSF55729">
    <property type="entry name" value="Acyl-CoA N-acyltransferases (Nat)"/>
    <property type="match status" value="1"/>
</dbReference>
<dbReference type="InterPro" id="IPR016102">
    <property type="entry name" value="Succinyl-CoA_synth-like"/>
</dbReference>
<dbReference type="SUPFAM" id="SSF51735">
    <property type="entry name" value="NAD(P)-binding Rossmann-fold domains"/>
    <property type="match status" value="1"/>
</dbReference>
<organism evidence="8 9">
    <name type="scientific">Fuerstiella marisgermanici</name>
    <dbReference type="NCBI Taxonomy" id="1891926"/>
    <lineage>
        <taxon>Bacteria</taxon>
        <taxon>Pseudomonadati</taxon>
        <taxon>Planctomycetota</taxon>
        <taxon>Planctomycetia</taxon>
        <taxon>Planctomycetales</taxon>
        <taxon>Planctomycetaceae</taxon>
        <taxon>Fuerstiella</taxon>
    </lineage>
</organism>
<dbReference type="Gene3D" id="3.40.50.261">
    <property type="entry name" value="Succinyl-CoA synthetase domains"/>
    <property type="match status" value="2"/>
</dbReference>
<dbReference type="InterPro" id="IPR016181">
    <property type="entry name" value="Acyl_CoA_acyltransferase"/>
</dbReference>
<dbReference type="RefSeq" id="WP_077026170.1">
    <property type="nucleotide sequence ID" value="NZ_CP017641.1"/>
</dbReference>
<evidence type="ECO:0000256" key="5">
    <source>
        <dbReference type="PROSITE-ProRule" id="PRU00409"/>
    </source>
</evidence>
<dbReference type="InterPro" id="IPR003781">
    <property type="entry name" value="CoA-bd"/>
</dbReference>
<comment type="similarity">
    <text evidence="4">In the N-terminal section; belongs to the acetate CoA ligase alpha subunit family.</text>
</comment>
<dbReference type="OrthoDB" id="9807426at2"/>
<dbReference type="InterPro" id="IPR013815">
    <property type="entry name" value="ATP_grasp_subdomain_1"/>
</dbReference>
<dbReference type="InterPro" id="IPR011761">
    <property type="entry name" value="ATP-grasp"/>
</dbReference>
<dbReference type="SUPFAM" id="SSF56059">
    <property type="entry name" value="Glutathione synthetase ATP-binding domain-like"/>
    <property type="match status" value="1"/>
</dbReference>
<dbReference type="PANTHER" id="PTHR43334">
    <property type="entry name" value="ACETATE--COA LIGASE [ADP-FORMING]"/>
    <property type="match status" value="1"/>
</dbReference>
<keyword evidence="3 5" id="KW-0067">ATP-binding</keyword>
<dbReference type="Gene3D" id="3.40.630.30">
    <property type="match status" value="1"/>
</dbReference>
<feature type="domain" description="N-acetyltransferase" evidence="7">
    <location>
        <begin position="752"/>
        <end position="906"/>
    </location>
</feature>
<dbReference type="Pfam" id="PF13380">
    <property type="entry name" value="CoA_binding_2"/>
    <property type="match status" value="1"/>
</dbReference>
<evidence type="ECO:0000259" key="6">
    <source>
        <dbReference type="PROSITE" id="PS50975"/>
    </source>
</evidence>
<sequence>MPVHHLEKIFDPRRIAVIGASDRRSSVGYSVLRNLIGNEFDGVVYPVNHKRESVQGIQAYSSIENVPNTPDLAIVCTPAASVPQLVRDCGTAGIHGMIILSAGFREIGEAGAAVAAELRAAAAEFPELRIIGPNCLGVIVPRLRLNASFAATTPQAGSVALISQSGALCTSILDWAEREQIGFSNFVSVGNTLDVDIANLIDYFANDRHTDSIVLYVEAITKAREFISAARAFTRTKPIVVYKSGRFAESAKAAASHTGAMAGEDAVYDAAFQRAGIVRAFDIGEIFDTAELLARHAPPRGPCLAIVTNAGGPGVIATDALMERRGKLAQLSDDTVRTLNTALPAYWSGGNPVDILGDATDDRYSAALRPVVADRNVDAVLVVLSPQAMTDPTAIAKAVGEVARDVRKPVLATWMGGASVEAGIRLLNAAGVPTYPTPENAVRAFMHLVEYGRNRDILYETPKELPGGEPRLTRKVAETPLAARPGLISRFLRRKSVAGQTVLSEPDSKAILKRYGIPVTETLVATSRREAVEAADKLGYPVVLKVFSPDITHKTDVGGVILNLRQADAVRTAFDQIQTNAKQKRPDADVPGVTVQQMFKHTEGLELIVGAKQDATFGTVMLVGTGGTAAECFNDRALGLPPLNERLARRMLKSLRSWPLLEGYRGQPGADIDRLIEVLIRFSYLIANSPEIQEFDINPLVATSERTVALDARAVIDHDAAQQSLKPFAHLAIRPYPDQFKTEVTLKDGLRLLLRPIRPEDEPMWHAMLAACSPETIRARFRYLLKRTTHEFATRFCFVDYDREMAIVAELDDHGERKLAGVGRLVADSNHENAEFAVLVADPWQNRGLGSALTKYCLQVAEEWGLQSVVAETDFNNHRMLAAFRRRTFEVTKRKDGVVYLEREIGLASPESLSLSDAAIKSET</sequence>
<dbReference type="SUPFAM" id="SSF52210">
    <property type="entry name" value="Succinyl-CoA synthetase domains"/>
    <property type="match status" value="2"/>
</dbReference>
<evidence type="ECO:0000256" key="2">
    <source>
        <dbReference type="ARBA" id="ARBA00022741"/>
    </source>
</evidence>
<dbReference type="Gene3D" id="3.30.1490.20">
    <property type="entry name" value="ATP-grasp fold, A domain"/>
    <property type="match status" value="1"/>
</dbReference>
<dbReference type="FunFam" id="3.30.1490.20:FF:000020">
    <property type="entry name" value="Protein lysine acetyltransferase"/>
    <property type="match status" value="1"/>
</dbReference>
<dbReference type="GO" id="GO:0046872">
    <property type="term" value="F:metal ion binding"/>
    <property type="evidence" value="ECO:0007669"/>
    <property type="project" value="InterPro"/>
</dbReference>
<dbReference type="SMART" id="SM00881">
    <property type="entry name" value="CoA_binding"/>
    <property type="match status" value="1"/>
</dbReference>
<accession>A0A1P8WLL2</accession>
<keyword evidence="2 5" id="KW-0547">Nucleotide-binding</keyword>
<evidence type="ECO:0000259" key="7">
    <source>
        <dbReference type="PROSITE" id="PS51186"/>
    </source>
</evidence>
<keyword evidence="1 8" id="KW-0436">Ligase</keyword>
<dbReference type="AlphaFoldDB" id="A0A1P8WLL2"/>